<dbReference type="EMBL" id="MU864099">
    <property type="protein sequence ID" value="KAK4194102.1"/>
    <property type="molecule type" value="Genomic_DNA"/>
</dbReference>
<keyword evidence="1" id="KW-1133">Transmembrane helix</keyword>
<evidence type="ECO:0000313" key="3">
    <source>
        <dbReference type="Proteomes" id="UP001303160"/>
    </source>
</evidence>
<keyword evidence="1" id="KW-0472">Membrane</keyword>
<proteinExistence type="predicted"/>
<keyword evidence="1" id="KW-0812">Transmembrane</keyword>
<evidence type="ECO:0000313" key="2">
    <source>
        <dbReference type="EMBL" id="KAK4194102.1"/>
    </source>
</evidence>
<comment type="caution">
    <text evidence="2">The sequence shown here is derived from an EMBL/GenBank/DDBJ whole genome shotgun (WGS) entry which is preliminary data.</text>
</comment>
<protein>
    <submittedName>
        <fullName evidence="2">Uncharacterized protein</fullName>
    </submittedName>
</protein>
<sequence length="78" mass="9026">MQYVLLLLIALSRGACVTFSFFFFCHFTIQDFVLSHYSLPYRTVLVLSVLFFPYTKKKKTGNCRLVRVSVCVCVLFVS</sequence>
<accession>A0AAN6X8M3</accession>
<name>A0AAN6X8M3_9PEZI</name>
<organism evidence="2 3">
    <name type="scientific">Triangularia verruculosa</name>
    <dbReference type="NCBI Taxonomy" id="2587418"/>
    <lineage>
        <taxon>Eukaryota</taxon>
        <taxon>Fungi</taxon>
        <taxon>Dikarya</taxon>
        <taxon>Ascomycota</taxon>
        <taxon>Pezizomycotina</taxon>
        <taxon>Sordariomycetes</taxon>
        <taxon>Sordariomycetidae</taxon>
        <taxon>Sordariales</taxon>
        <taxon>Podosporaceae</taxon>
        <taxon>Triangularia</taxon>
    </lineage>
</organism>
<evidence type="ECO:0000256" key="1">
    <source>
        <dbReference type="SAM" id="Phobius"/>
    </source>
</evidence>
<feature type="transmembrane region" description="Helical" evidence="1">
    <location>
        <begin position="32"/>
        <end position="54"/>
    </location>
</feature>
<dbReference type="AlphaFoldDB" id="A0AAN6X8M3"/>
<gene>
    <name evidence="2" type="ORF">QBC40DRAFT_291401</name>
</gene>
<dbReference type="Proteomes" id="UP001303160">
    <property type="component" value="Unassembled WGS sequence"/>
</dbReference>
<reference evidence="2" key="1">
    <citation type="journal article" date="2023" name="Mol. Phylogenet. Evol.">
        <title>Genome-scale phylogeny and comparative genomics of the fungal order Sordariales.</title>
        <authorList>
            <person name="Hensen N."/>
            <person name="Bonometti L."/>
            <person name="Westerberg I."/>
            <person name="Brannstrom I.O."/>
            <person name="Guillou S."/>
            <person name="Cros-Aarteil S."/>
            <person name="Calhoun S."/>
            <person name="Haridas S."/>
            <person name="Kuo A."/>
            <person name="Mondo S."/>
            <person name="Pangilinan J."/>
            <person name="Riley R."/>
            <person name="LaButti K."/>
            <person name="Andreopoulos B."/>
            <person name="Lipzen A."/>
            <person name="Chen C."/>
            <person name="Yan M."/>
            <person name="Daum C."/>
            <person name="Ng V."/>
            <person name="Clum A."/>
            <person name="Steindorff A."/>
            <person name="Ohm R.A."/>
            <person name="Martin F."/>
            <person name="Silar P."/>
            <person name="Natvig D.O."/>
            <person name="Lalanne C."/>
            <person name="Gautier V."/>
            <person name="Ament-Velasquez S.L."/>
            <person name="Kruys A."/>
            <person name="Hutchinson M.I."/>
            <person name="Powell A.J."/>
            <person name="Barry K."/>
            <person name="Miller A.N."/>
            <person name="Grigoriev I.V."/>
            <person name="Debuchy R."/>
            <person name="Gladieux P."/>
            <person name="Hiltunen Thoren M."/>
            <person name="Johannesson H."/>
        </authorList>
    </citation>
    <scope>NUCLEOTIDE SEQUENCE</scope>
    <source>
        <strain evidence="2">CBS 315.58</strain>
    </source>
</reference>
<keyword evidence="3" id="KW-1185">Reference proteome</keyword>
<reference evidence="2" key="2">
    <citation type="submission" date="2023-05" db="EMBL/GenBank/DDBJ databases">
        <authorList>
            <consortium name="Lawrence Berkeley National Laboratory"/>
            <person name="Steindorff A."/>
            <person name="Hensen N."/>
            <person name="Bonometti L."/>
            <person name="Westerberg I."/>
            <person name="Brannstrom I.O."/>
            <person name="Guillou S."/>
            <person name="Cros-Aarteil S."/>
            <person name="Calhoun S."/>
            <person name="Haridas S."/>
            <person name="Kuo A."/>
            <person name="Mondo S."/>
            <person name="Pangilinan J."/>
            <person name="Riley R."/>
            <person name="Labutti K."/>
            <person name="Andreopoulos B."/>
            <person name="Lipzen A."/>
            <person name="Chen C."/>
            <person name="Yanf M."/>
            <person name="Daum C."/>
            <person name="Ng V."/>
            <person name="Clum A."/>
            <person name="Ohm R."/>
            <person name="Martin F."/>
            <person name="Silar P."/>
            <person name="Natvig D."/>
            <person name="Lalanne C."/>
            <person name="Gautier V."/>
            <person name="Ament-Velasquez S.L."/>
            <person name="Kruys A."/>
            <person name="Hutchinson M.I."/>
            <person name="Powell A.J."/>
            <person name="Barry K."/>
            <person name="Miller A.N."/>
            <person name="Grigoriev I.V."/>
            <person name="Debuchy R."/>
            <person name="Gladieux P."/>
            <person name="Thoren M.H."/>
            <person name="Johannesson H."/>
        </authorList>
    </citation>
    <scope>NUCLEOTIDE SEQUENCE</scope>
    <source>
        <strain evidence="2">CBS 315.58</strain>
    </source>
</reference>